<comment type="caution">
    <text evidence="2">The sequence shown here is derived from an EMBL/GenBank/DDBJ whole genome shotgun (WGS) entry which is preliminary data.</text>
</comment>
<dbReference type="OrthoDB" id="9804920at2"/>
<dbReference type="EMBL" id="NIVS01000032">
    <property type="protein sequence ID" value="OWQ52344.1"/>
    <property type="molecule type" value="Genomic_DNA"/>
</dbReference>
<gene>
    <name evidence="2" type="ORF">CEE60_13580</name>
</gene>
<proteinExistence type="predicted"/>
<dbReference type="Gene3D" id="3.20.20.140">
    <property type="entry name" value="Metal-dependent hydrolases"/>
    <property type="match status" value="1"/>
</dbReference>
<accession>A0A246HMA0</accession>
<protein>
    <submittedName>
        <fullName evidence="2">Peptidase M19</fullName>
    </submittedName>
</protein>
<organism evidence="2 3">
    <name type="scientific">Stenotrophomonas maltophilia</name>
    <name type="common">Pseudomonas maltophilia</name>
    <name type="synonym">Xanthomonas maltophilia</name>
    <dbReference type="NCBI Taxonomy" id="40324"/>
    <lineage>
        <taxon>Bacteria</taxon>
        <taxon>Pseudomonadati</taxon>
        <taxon>Pseudomonadota</taxon>
        <taxon>Gammaproteobacteria</taxon>
        <taxon>Lysobacterales</taxon>
        <taxon>Lysobacteraceae</taxon>
        <taxon>Stenotrophomonas</taxon>
        <taxon>Stenotrophomonas maltophilia group</taxon>
    </lineage>
</organism>
<feature type="chain" id="PRO_5013213083" evidence="1">
    <location>
        <begin position="43"/>
        <end position="398"/>
    </location>
</feature>
<evidence type="ECO:0000313" key="2">
    <source>
        <dbReference type="EMBL" id="OWQ52344.1"/>
    </source>
</evidence>
<evidence type="ECO:0000256" key="1">
    <source>
        <dbReference type="SAM" id="SignalP"/>
    </source>
</evidence>
<feature type="signal peptide" evidence="1">
    <location>
        <begin position="1"/>
        <end position="42"/>
    </location>
</feature>
<dbReference type="SUPFAM" id="SSF51556">
    <property type="entry name" value="Metallo-dependent hydrolases"/>
    <property type="match status" value="1"/>
</dbReference>
<dbReference type="PROSITE" id="PS51365">
    <property type="entry name" value="RENAL_DIPEPTIDASE_2"/>
    <property type="match status" value="1"/>
</dbReference>
<reference evidence="2 3" key="1">
    <citation type="submission" date="2017-06" db="EMBL/GenBank/DDBJ databases">
        <authorList>
            <person name="Kim H.J."/>
            <person name="Triplett B.A."/>
        </authorList>
    </citation>
    <scope>NUCLEOTIDE SEQUENCE [LARGE SCALE GENOMIC DNA]</scope>
    <source>
        <strain evidence="2 3">13146</strain>
    </source>
</reference>
<dbReference type="PANTHER" id="PTHR10443">
    <property type="entry name" value="MICROSOMAL DIPEPTIDASE"/>
    <property type="match status" value="1"/>
</dbReference>
<dbReference type="AlphaFoldDB" id="A0A246HMA0"/>
<dbReference type="PROSITE" id="PS51318">
    <property type="entry name" value="TAT"/>
    <property type="match status" value="1"/>
</dbReference>
<dbReference type="GO" id="GO:0006508">
    <property type="term" value="P:proteolysis"/>
    <property type="evidence" value="ECO:0007669"/>
    <property type="project" value="InterPro"/>
</dbReference>
<dbReference type="GO" id="GO:0070573">
    <property type="term" value="F:metallodipeptidase activity"/>
    <property type="evidence" value="ECO:0007669"/>
    <property type="project" value="InterPro"/>
</dbReference>
<keyword evidence="1" id="KW-0732">Signal</keyword>
<dbReference type="Proteomes" id="UP000198157">
    <property type="component" value="Unassembled WGS sequence"/>
</dbReference>
<evidence type="ECO:0000313" key="3">
    <source>
        <dbReference type="Proteomes" id="UP000198157"/>
    </source>
</evidence>
<dbReference type="InterPro" id="IPR006311">
    <property type="entry name" value="TAT_signal"/>
</dbReference>
<dbReference type="Pfam" id="PF01244">
    <property type="entry name" value="Peptidase_M19"/>
    <property type="match status" value="1"/>
</dbReference>
<dbReference type="InterPro" id="IPR008257">
    <property type="entry name" value="Pept_M19"/>
</dbReference>
<sequence length="398" mass="42801">MSLKVDAMKNDVSDSEPSRRRFLAACSLGAAGAMLLPGYAGAAAAPSGPVPPQWPGYRRATVIDALSGGPLDPRETTDYAPLNARSLADARASGLTACTITVSGVGSYLNDHALTMRNIGYWNGQLALHGDALSLVRTGADLVDAKRTERLGVIYGFQDSTPFGEDIERFDTFHGLGVRVYQLTYNRRNLVGDGCLEPANAGLSRFGLELVEKINAGRGLIDLSHAGQRTTLDAIAASRHPLTISHTGCAALAANPRNKSDEELRLLAARGGVAGIYLMPFLRQQGQPTAEDLIRHIEHAVNVCGEEHVCLGTDGMISSIDLTPEYRERLRSVVEERIRLGISAPGESGDVVTFLPDLNQPDRFDRLALLLSQRGHSDARIEKILGSNYARLFTEVCG</sequence>
<dbReference type="InterPro" id="IPR032466">
    <property type="entry name" value="Metal_Hydrolase"/>
</dbReference>
<dbReference type="PANTHER" id="PTHR10443:SF12">
    <property type="entry name" value="DIPEPTIDASE"/>
    <property type="match status" value="1"/>
</dbReference>
<name>A0A246HMA0_STEMA</name>